<name>A0ACB5RGZ9_9CLOT</name>
<evidence type="ECO:0000313" key="1">
    <source>
        <dbReference type="EMBL" id="GKX68346.1"/>
    </source>
</evidence>
<organism evidence="1 2">
    <name type="scientific">Inconstantimicrobium mannanitabidum</name>
    <dbReference type="NCBI Taxonomy" id="1604901"/>
    <lineage>
        <taxon>Bacteria</taxon>
        <taxon>Bacillati</taxon>
        <taxon>Bacillota</taxon>
        <taxon>Clostridia</taxon>
        <taxon>Eubacteriales</taxon>
        <taxon>Clostridiaceae</taxon>
        <taxon>Inconstantimicrobium</taxon>
    </lineage>
</organism>
<protein>
    <submittedName>
        <fullName evidence="1">Uncharacterized protein</fullName>
    </submittedName>
</protein>
<comment type="caution">
    <text evidence="1">The sequence shown here is derived from an EMBL/GenBank/DDBJ whole genome shotgun (WGS) entry which is preliminary data.</text>
</comment>
<dbReference type="Proteomes" id="UP001058074">
    <property type="component" value="Unassembled WGS sequence"/>
</dbReference>
<gene>
    <name evidence="1" type="ORF">rsdtw13_36040</name>
</gene>
<sequence length="172" mass="20126">MKINYTNNLDEVVEINHVLLMDSPIVKRRINMCRIVLPIILVVFLLVLNFYSGIVFIIIKCTYILLALLLAVFYKKYYASKLYKVLYRRITESEDLLKNITLTLNETGICKEVDGDILSTPWNEIQNIKLINEHIVINLTTHKFFVVPIRAFSNEAEKNSFVQIMKDHINYN</sequence>
<accession>A0ACB5RGZ9</accession>
<evidence type="ECO:0000313" key="2">
    <source>
        <dbReference type="Proteomes" id="UP001058074"/>
    </source>
</evidence>
<reference evidence="1" key="1">
    <citation type="journal article" date="2025" name="Int. J. Syst. Evol. Microbiol.">
        <title>Inconstantimicrobium mannanitabidum sp. nov., a novel member of the family Clostridiaceae isolated from anoxic soil under the treatment of reductive soil disinfestation.</title>
        <authorList>
            <person name="Ueki A."/>
            <person name="Tonouchi A."/>
            <person name="Honma S."/>
            <person name="Kaku N."/>
            <person name="Ueki K."/>
        </authorList>
    </citation>
    <scope>NUCLEOTIDE SEQUENCE</scope>
    <source>
        <strain evidence="1">TW13</strain>
    </source>
</reference>
<dbReference type="EMBL" id="BROD01000001">
    <property type="protein sequence ID" value="GKX68346.1"/>
    <property type="molecule type" value="Genomic_DNA"/>
</dbReference>
<keyword evidence="2" id="KW-1185">Reference proteome</keyword>
<proteinExistence type="predicted"/>